<evidence type="ECO:0000256" key="3">
    <source>
        <dbReference type="ARBA" id="ARBA00022475"/>
    </source>
</evidence>
<evidence type="ECO:0000313" key="11">
    <source>
        <dbReference type="EMBL" id="SSX21044.1"/>
    </source>
</evidence>
<evidence type="ECO:0000256" key="6">
    <source>
        <dbReference type="ARBA" id="ARBA00023136"/>
    </source>
</evidence>
<dbReference type="GO" id="GO:0050906">
    <property type="term" value="P:detection of stimulus involved in sensory perception"/>
    <property type="evidence" value="ECO:0007669"/>
    <property type="project" value="UniProtKB-ARBA"/>
</dbReference>
<dbReference type="InterPro" id="IPR001320">
    <property type="entry name" value="Iontro_rcpt_C"/>
</dbReference>
<keyword evidence="6 9" id="KW-0472">Membrane</keyword>
<name>A0A336LSS8_CULSO</name>
<dbReference type="SUPFAM" id="SSF53850">
    <property type="entry name" value="Periplasmic binding protein-like II"/>
    <property type="match status" value="1"/>
</dbReference>
<dbReference type="Pfam" id="PF00060">
    <property type="entry name" value="Lig_chan"/>
    <property type="match status" value="1"/>
</dbReference>
<evidence type="ECO:0000256" key="1">
    <source>
        <dbReference type="ARBA" id="ARBA00004651"/>
    </source>
</evidence>
<dbReference type="Gene3D" id="1.10.287.70">
    <property type="match status" value="1"/>
</dbReference>
<dbReference type="Gene3D" id="3.40.190.10">
    <property type="entry name" value="Periplasmic binding protein-like II"/>
    <property type="match status" value="1"/>
</dbReference>
<dbReference type="InterPro" id="IPR052192">
    <property type="entry name" value="Insect_Ionotropic_Sensory_Rcpt"/>
</dbReference>
<dbReference type="AlphaFoldDB" id="A0A336LSS8"/>
<evidence type="ECO:0000256" key="2">
    <source>
        <dbReference type="ARBA" id="ARBA00008685"/>
    </source>
</evidence>
<dbReference type="OMA" id="IFRHPPR"/>
<comment type="similarity">
    <text evidence="2">Belongs to the glutamate-gated ion channel (TC 1.A.10.1) family.</text>
</comment>
<protein>
    <submittedName>
        <fullName evidence="11">CSON003514 protein</fullName>
    </submittedName>
</protein>
<evidence type="ECO:0000256" key="7">
    <source>
        <dbReference type="ARBA" id="ARBA00023170"/>
    </source>
</evidence>
<dbReference type="GO" id="GO:0015276">
    <property type="term" value="F:ligand-gated monoatomic ion channel activity"/>
    <property type="evidence" value="ECO:0007669"/>
    <property type="project" value="InterPro"/>
</dbReference>
<keyword evidence="5 9" id="KW-1133">Transmembrane helix</keyword>
<keyword evidence="7" id="KW-0675">Receptor</keyword>
<keyword evidence="8" id="KW-0325">Glycoprotein</keyword>
<dbReference type="PANTHER" id="PTHR42643">
    <property type="entry name" value="IONOTROPIC RECEPTOR 20A-RELATED"/>
    <property type="match status" value="1"/>
</dbReference>
<evidence type="ECO:0000256" key="8">
    <source>
        <dbReference type="ARBA" id="ARBA00023180"/>
    </source>
</evidence>
<feature type="domain" description="Ionotropic glutamate receptor C-terminal" evidence="10">
    <location>
        <begin position="78"/>
        <end position="311"/>
    </location>
</feature>
<organism evidence="11">
    <name type="scientific">Culicoides sonorensis</name>
    <name type="common">Biting midge</name>
    <dbReference type="NCBI Taxonomy" id="179676"/>
    <lineage>
        <taxon>Eukaryota</taxon>
        <taxon>Metazoa</taxon>
        <taxon>Ecdysozoa</taxon>
        <taxon>Arthropoda</taxon>
        <taxon>Hexapoda</taxon>
        <taxon>Insecta</taxon>
        <taxon>Pterygota</taxon>
        <taxon>Neoptera</taxon>
        <taxon>Endopterygota</taxon>
        <taxon>Diptera</taxon>
        <taxon>Nematocera</taxon>
        <taxon>Chironomoidea</taxon>
        <taxon>Ceratopogonidae</taxon>
        <taxon>Ceratopogoninae</taxon>
        <taxon>Culicoides</taxon>
        <taxon>Monoculicoides</taxon>
    </lineage>
</organism>
<comment type="subcellular location">
    <subcellularLocation>
        <location evidence="1">Cell membrane</location>
        <topology evidence="1">Multi-pass membrane protein</topology>
    </subcellularLocation>
</comment>
<accession>A0A336LSS8</accession>
<dbReference type="PANTHER" id="PTHR42643:SF33">
    <property type="entry name" value="GLUTAMATE RECEPTOR 2-LIKE PROTEIN"/>
    <property type="match status" value="1"/>
</dbReference>
<gene>
    <name evidence="11" type="primary">CSON003514</name>
</gene>
<evidence type="ECO:0000259" key="10">
    <source>
        <dbReference type="Pfam" id="PF00060"/>
    </source>
</evidence>
<sequence>MKRAKSWGYPTNGTWDGMVGELIRDYVDIGGSPIFYYKQRQEVVTGVGRTWIERPCFFLLQPYDPNSLRNIFILPFSTNVWICILLCSFLCVFVMIFFYYIQDKEFISSRDESKPQKAGNLIKKNLKKRYLKKNLRLNQDNLPKSAQESSISIWMDSILTLLAAVCQQGLAKSYQTNSSRWFCIVMLIFGFLIYQFYSASIVSALLMEKPKTIKTLRNLIDSPLELYIDNTLYMKNYFTRTTDPESIELYNKKIVVFNKITKENELHYTNLDEGLKLIKNGPFAFHIQDNMAYRVIANTFTETQICDMSEIEMMPPQHMQLVVRKLSPFRKIMTFSFRKINEYGLMARERQFWKTPIPKCVHIIKPEDIQVICQTFNYYFRKFSIHNFK</sequence>
<proteinExistence type="inferred from homology"/>
<dbReference type="VEuPathDB" id="VectorBase:CSON003514"/>
<keyword evidence="4 9" id="KW-0812">Transmembrane</keyword>
<evidence type="ECO:0000256" key="9">
    <source>
        <dbReference type="SAM" id="Phobius"/>
    </source>
</evidence>
<feature type="transmembrane region" description="Helical" evidence="9">
    <location>
        <begin position="182"/>
        <end position="207"/>
    </location>
</feature>
<dbReference type="EMBL" id="UFQT01000164">
    <property type="protein sequence ID" value="SSX21044.1"/>
    <property type="molecule type" value="Genomic_DNA"/>
</dbReference>
<feature type="transmembrane region" description="Helical" evidence="9">
    <location>
        <begin position="79"/>
        <end position="101"/>
    </location>
</feature>
<dbReference type="GO" id="GO:0005886">
    <property type="term" value="C:plasma membrane"/>
    <property type="evidence" value="ECO:0007669"/>
    <property type="project" value="UniProtKB-SubCell"/>
</dbReference>
<keyword evidence="3" id="KW-1003">Cell membrane</keyword>
<reference evidence="11" key="1">
    <citation type="submission" date="2018-07" db="EMBL/GenBank/DDBJ databases">
        <authorList>
            <person name="Quirk P.G."/>
            <person name="Krulwich T.A."/>
        </authorList>
    </citation>
    <scope>NUCLEOTIDE SEQUENCE</scope>
</reference>
<evidence type="ECO:0000256" key="4">
    <source>
        <dbReference type="ARBA" id="ARBA00022692"/>
    </source>
</evidence>
<evidence type="ECO:0000256" key="5">
    <source>
        <dbReference type="ARBA" id="ARBA00022989"/>
    </source>
</evidence>